<dbReference type="Proteomes" id="UP000521032">
    <property type="component" value="Unassembled WGS sequence"/>
</dbReference>
<dbReference type="RefSeq" id="WP_186086714.1">
    <property type="nucleotide sequence ID" value="NZ_BMDB01000001.1"/>
</dbReference>
<sequence length="151" mass="16771">MALTEQQIEARRKEAEELVKQKAKQSGIAAIVPVPFFDMGTDYKLMTEIEEDINDIFGVTSEELEKSKDSLKTRIAIMVSSGAGEFLAKQTTKVVLKQLQNRNKRTKVGPISVGTVVSHGTSAIVSYTLMRKLGMDHIEKVVKYLNSKIVV</sequence>
<keyword evidence="2" id="KW-1185">Reference proteome</keyword>
<evidence type="ECO:0008006" key="3">
    <source>
        <dbReference type="Google" id="ProtNLM"/>
    </source>
</evidence>
<dbReference type="EMBL" id="CAJEWE010000010">
    <property type="protein sequence ID" value="CAD2075595.1"/>
    <property type="molecule type" value="Genomic_DNA"/>
</dbReference>
<reference evidence="1 2" key="1">
    <citation type="submission" date="2020-07" db="EMBL/GenBank/DDBJ databases">
        <authorList>
            <person name="Criscuolo A."/>
        </authorList>
    </citation>
    <scope>NUCLEOTIDE SEQUENCE [LARGE SCALE GENOMIC DNA]</scope>
    <source>
        <strain evidence="2">CIP 111030</strain>
    </source>
</reference>
<evidence type="ECO:0000313" key="2">
    <source>
        <dbReference type="Proteomes" id="UP000521032"/>
    </source>
</evidence>
<proteinExistence type="predicted"/>
<organism evidence="1 2">
    <name type="scientific">Phocicoccus schoeneichii</name>
    <dbReference type="NCBI Taxonomy" id="1812261"/>
    <lineage>
        <taxon>Bacteria</taxon>
        <taxon>Bacillati</taxon>
        <taxon>Bacillota</taxon>
        <taxon>Bacilli</taxon>
        <taxon>Bacillales</taxon>
        <taxon>Salinicoccaceae</taxon>
        <taxon>Phocicoccus</taxon>
    </lineage>
</organism>
<gene>
    <name evidence="1" type="ORF">JEOSCH030_00869</name>
</gene>
<dbReference type="AlphaFoldDB" id="A0A6V7RD63"/>
<name>A0A6V7RD63_9BACL</name>
<protein>
    <recommendedName>
        <fullName evidence="3">DUF697 domain-containing protein</fullName>
    </recommendedName>
</protein>
<accession>A0A6V7RD63</accession>
<comment type="caution">
    <text evidence="1">The sequence shown here is derived from an EMBL/GenBank/DDBJ whole genome shotgun (WGS) entry which is preliminary data.</text>
</comment>
<evidence type="ECO:0000313" key="1">
    <source>
        <dbReference type="EMBL" id="CAD2075595.1"/>
    </source>
</evidence>